<evidence type="ECO:0000313" key="9">
    <source>
        <dbReference type="Proteomes" id="UP000824156"/>
    </source>
</evidence>
<reference evidence="8" key="1">
    <citation type="journal article" date="2021" name="PeerJ">
        <title>Extensive microbial diversity within the chicken gut microbiome revealed by metagenomics and culture.</title>
        <authorList>
            <person name="Gilroy R."/>
            <person name="Ravi A."/>
            <person name="Getino M."/>
            <person name="Pursley I."/>
            <person name="Horton D.L."/>
            <person name="Alikhan N.F."/>
            <person name="Baker D."/>
            <person name="Gharbi K."/>
            <person name="Hall N."/>
            <person name="Watson M."/>
            <person name="Adriaenssens E.M."/>
            <person name="Foster-Nyarko E."/>
            <person name="Jarju S."/>
            <person name="Secka A."/>
            <person name="Antonio M."/>
            <person name="Oren A."/>
            <person name="Chaudhuri R.R."/>
            <person name="La Ragione R."/>
            <person name="Hildebrand F."/>
            <person name="Pallen M.J."/>
        </authorList>
    </citation>
    <scope>NUCLEOTIDE SEQUENCE</scope>
    <source>
        <strain evidence="8">1719</strain>
    </source>
</reference>
<dbReference type="PANTHER" id="PTHR32322">
    <property type="entry name" value="INNER MEMBRANE TRANSPORTER"/>
    <property type="match status" value="1"/>
</dbReference>
<feature type="transmembrane region" description="Helical" evidence="6">
    <location>
        <begin position="7"/>
        <end position="28"/>
    </location>
</feature>
<keyword evidence="3 6" id="KW-0812">Transmembrane</keyword>
<comment type="caution">
    <text evidence="8">The sequence shown here is derived from an EMBL/GenBank/DDBJ whole genome shotgun (WGS) entry which is preliminary data.</text>
</comment>
<evidence type="ECO:0000256" key="3">
    <source>
        <dbReference type="ARBA" id="ARBA00022692"/>
    </source>
</evidence>
<feature type="transmembrane region" description="Helical" evidence="6">
    <location>
        <begin position="159"/>
        <end position="179"/>
    </location>
</feature>
<feature type="domain" description="EamA" evidence="7">
    <location>
        <begin position="5"/>
        <end position="143"/>
    </location>
</feature>
<accession>A0A9D1W6T5</accession>
<dbReference type="GO" id="GO:0005886">
    <property type="term" value="C:plasma membrane"/>
    <property type="evidence" value="ECO:0007669"/>
    <property type="project" value="UniProtKB-SubCell"/>
</dbReference>
<name>A0A9D1W6T5_9SPHI</name>
<protein>
    <submittedName>
        <fullName evidence="8">DMT family transporter</fullName>
    </submittedName>
</protein>
<evidence type="ECO:0000256" key="2">
    <source>
        <dbReference type="ARBA" id="ARBA00022475"/>
    </source>
</evidence>
<dbReference type="EMBL" id="DXEZ01000042">
    <property type="protein sequence ID" value="HIX53684.1"/>
    <property type="molecule type" value="Genomic_DNA"/>
</dbReference>
<dbReference type="AlphaFoldDB" id="A0A9D1W6T5"/>
<gene>
    <name evidence="8" type="ORF">H9853_01555</name>
</gene>
<evidence type="ECO:0000256" key="4">
    <source>
        <dbReference type="ARBA" id="ARBA00022989"/>
    </source>
</evidence>
<evidence type="ECO:0000256" key="6">
    <source>
        <dbReference type="SAM" id="Phobius"/>
    </source>
</evidence>
<keyword evidence="5 6" id="KW-0472">Membrane</keyword>
<proteinExistence type="predicted"/>
<dbReference type="PANTHER" id="PTHR32322:SF18">
    <property type="entry name" value="S-ADENOSYLMETHIONINE_S-ADENOSYLHOMOCYSTEINE TRANSPORTER"/>
    <property type="match status" value="1"/>
</dbReference>
<dbReference type="Pfam" id="PF00892">
    <property type="entry name" value="EamA"/>
    <property type="match status" value="2"/>
</dbReference>
<feature type="transmembrane region" description="Helical" evidence="6">
    <location>
        <begin position="129"/>
        <end position="147"/>
    </location>
</feature>
<feature type="domain" description="EamA" evidence="7">
    <location>
        <begin position="157"/>
        <end position="291"/>
    </location>
</feature>
<comment type="subcellular location">
    <subcellularLocation>
        <location evidence="1">Cell membrane</location>
        <topology evidence="1">Multi-pass membrane protein</topology>
    </subcellularLocation>
</comment>
<feature type="transmembrane region" description="Helical" evidence="6">
    <location>
        <begin position="191"/>
        <end position="212"/>
    </location>
</feature>
<organism evidence="8 9">
    <name type="scientific">Candidatus Sphingobacterium stercoripullorum</name>
    <dbReference type="NCBI Taxonomy" id="2838759"/>
    <lineage>
        <taxon>Bacteria</taxon>
        <taxon>Pseudomonadati</taxon>
        <taxon>Bacteroidota</taxon>
        <taxon>Sphingobacteriia</taxon>
        <taxon>Sphingobacteriales</taxon>
        <taxon>Sphingobacteriaceae</taxon>
        <taxon>Sphingobacterium</taxon>
    </lineage>
</organism>
<sequence length="298" mass="32608">MERVKGILAVFTGAVSFGILSTFVKKAYEAGFTLAEVAGIQAGLGVLFLWTMSLISYKAFNKSFSKHPMRSAKWKIILSGVCTGSVSIFYYKCIELLPASLAIVMLMQYLWIGLLIERFVFGTRPHIKQVIGAVLILGSTLLATGLIENDISTINWKGVGYGLIAATAYALFLIVSGRIGNDYPPVLKSAYMLTGALVLIFLILTPTTLFSVEVFKNILPFGLLFSIFGTVLPPFLFAYGIPKAGIPLSNIISTAELPVAVAMSFYVLLEPVSTLQWTGVFIILLIIIWVNYPTKVRR</sequence>
<dbReference type="InterPro" id="IPR000620">
    <property type="entry name" value="EamA_dom"/>
</dbReference>
<feature type="transmembrane region" description="Helical" evidence="6">
    <location>
        <begin position="40"/>
        <end position="60"/>
    </location>
</feature>
<evidence type="ECO:0000256" key="1">
    <source>
        <dbReference type="ARBA" id="ARBA00004651"/>
    </source>
</evidence>
<dbReference type="SUPFAM" id="SSF103481">
    <property type="entry name" value="Multidrug resistance efflux transporter EmrE"/>
    <property type="match status" value="2"/>
</dbReference>
<keyword evidence="4 6" id="KW-1133">Transmembrane helix</keyword>
<evidence type="ECO:0000313" key="8">
    <source>
        <dbReference type="EMBL" id="HIX53684.1"/>
    </source>
</evidence>
<reference evidence="8" key="2">
    <citation type="submission" date="2021-04" db="EMBL/GenBank/DDBJ databases">
        <authorList>
            <person name="Gilroy R."/>
        </authorList>
    </citation>
    <scope>NUCLEOTIDE SEQUENCE</scope>
    <source>
        <strain evidence="8">1719</strain>
    </source>
</reference>
<evidence type="ECO:0000259" key="7">
    <source>
        <dbReference type="Pfam" id="PF00892"/>
    </source>
</evidence>
<keyword evidence="2" id="KW-1003">Cell membrane</keyword>
<feature type="transmembrane region" description="Helical" evidence="6">
    <location>
        <begin position="275"/>
        <end position="292"/>
    </location>
</feature>
<dbReference type="InterPro" id="IPR037185">
    <property type="entry name" value="EmrE-like"/>
</dbReference>
<dbReference type="Proteomes" id="UP000824156">
    <property type="component" value="Unassembled WGS sequence"/>
</dbReference>
<feature type="transmembrane region" description="Helical" evidence="6">
    <location>
        <begin position="218"/>
        <end position="239"/>
    </location>
</feature>
<feature type="transmembrane region" description="Helical" evidence="6">
    <location>
        <begin position="97"/>
        <end position="117"/>
    </location>
</feature>
<evidence type="ECO:0000256" key="5">
    <source>
        <dbReference type="ARBA" id="ARBA00023136"/>
    </source>
</evidence>
<dbReference type="InterPro" id="IPR050638">
    <property type="entry name" value="AA-Vitamin_Transporters"/>
</dbReference>